<feature type="transmembrane region" description="Helical" evidence="1">
    <location>
        <begin position="112"/>
        <end position="132"/>
    </location>
</feature>
<comment type="caution">
    <text evidence="2">The sequence shown here is derived from an EMBL/GenBank/DDBJ whole genome shotgun (WGS) entry which is preliminary data.</text>
</comment>
<gene>
    <name evidence="2" type="ORF">EHS11_13705</name>
</gene>
<organism evidence="2 3">
    <name type="scientific">Leptospira ilyithenensis</name>
    <dbReference type="NCBI Taxonomy" id="2484901"/>
    <lineage>
        <taxon>Bacteria</taxon>
        <taxon>Pseudomonadati</taxon>
        <taxon>Spirochaetota</taxon>
        <taxon>Spirochaetia</taxon>
        <taxon>Leptospirales</taxon>
        <taxon>Leptospiraceae</taxon>
        <taxon>Leptospira</taxon>
    </lineage>
</organism>
<proteinExistence type="predicted"/>
<dbReference type="EMBL" id="RQHV01000061">
    <property type="protein sequence ID" value="TGN07989.1"/>
    <property type="molecule type" value="Genomic_DNA"/>
</dbReference>
<name>A0A4R9LMW6_9LEPT</name>
<feature type="transmembrane region" description="Helical" evidence="1">
    <location>
        <begin position="327"/>
        <end position="359"/>
    </location>
</feature>
<feature type="transmembrane region" description="Helical" evidence="1">
    <location>
        <begin position="469"/>
        <end position="486"/>
    </location>
</feature>
<keyword evidence="1" id="KW-0472">Membrane</keyword>
<feature type="transmembrane region" description="Helical" evidence="1">
    <location>
        <begin position="613"/>
        <end position="629"/>
    </location>
</feature>
<feature type="transmembrane region" description="Helical" evidence="1">
    <location>
        <begin position="42"/>
        <end position="63"/>
    </location>
</feature>
<protein>
    <submittedName>
        <fullName evidence="2">Uncharacterized protein</fullName>
    </submittedName>
</protein>
<keyword evidence="3" id="KW-1185">Reference proteome</keyword>
<sequence>MIFFKKSIFAFILTLPCLGLIFLILNLEISPKEIVYDGSIKILWRNLALICTVPYLLVLFVELGRPFYPRDRGFVSSLYPVERWLVSVFTGAGLLTVIGTLLGLLGLLVPSLLILIICTASFSFFFHNYGLFTVQMKEGRWKKGWGLTSVIRILSLIVFLGLMSSQLWKLESDIFQMYRFYFEQARLSGTSVINPAVNDGFGFLVGRGHGVMLFFTSLTNVDGLGMVSYLYIFLIAMMVRQITVRLLSGIDEVGSPVPLSHLTGLVPDIMMLFTLWICSTFAPNGNVTVNPGRLHSETGGFMMYFIWIVFLISYIDSASRSAIFKVLLFPAIALPIMLPTSIFIIALTLGIGFVLSFILKDVSGAIRILALGFVSLFSTAISIYINQSYVGIGEVNPYQLFLPFSDKQTFTCWSSPEFLVYVNNSQGIAFTPSLNMDGLLMVARGFIERVLQISIEAVFPLFAGKIPPTFNIIIFAMIVWIVVSMMRTLKRISRRSFFAWSVLITYIVSTSLLCALTTHTSLHRLLGFQTAFGPILLILPIVFFNSLTDNFSRNHSHFIILFCITFCLYLFFPLFVAITLLVISLFKPVWRSFAAVFGLLFVQSFFDLQTNELQAVLLLCFGVVLYDLLTKRVLPPGHLHKYLNPKSVLLFWIILFSLFVPVFSNIHNPPNRIIYAGSFTNLKKLPWAYSEFKRLGNYTQSFQVFSGQKGYSHLAPFLNDIRCERFLEIVPRESSVLPLNGGATIIPFCAGSPLLKPGKIIETLHPPFAPDFRSVMLGTPEQAIEVYRKWNVNYFLIEKGELHYWASGVSDLFSEENLLKYFDTQYSDADIIIFTWRGKGKYPVKPEEAKEVETCRGHVNTSAPFAGLAALRIWDAEQRKGTIK</sequence>
<feature type="transmembrane region" description="Helical" evidence="1">
    <location>
        <begin position="498"/>
        <end position="519"/>
    </location>
</feature>
<dbReference type="OrthoDB" id="8170702at2"/>
<evidence type="ECO:0000256" key="1">
    <source>
        <dbReference type="SAM" id="Phobius"/>
    </source>
</evidence>
<reference evidence="2" key="1">
    <citation type="journal article" date="2019" name="PLoS Negl. Trop. Dis.">
        <title>Revisiting the worldwide diversity of Leptospira species in the environment.</title>
        <authorList>
            <person name="Vincent A.T."/>
            <person name="Schiettekatte O."/>
            <person name="Bourhy P."/>
            <person name="Veyrier F.J."/>
            <person name="Picardeau M."/>
        </authorList>
    </citation>
    <scope>NUCLEOTIDE SEQUENCE [LARGE SCALE GENOMIC DNA]</scope>
    <source>
        <strain evidence="2">201400974</strain>
    </source>
</reference>
<feature type="transmembrane region" description="Helical" evidence="1">
    <location>
        <begin position="559"/>
        <end position="583"/>
    </location>
</feature>
<keyword evidence="1" id="KW-1133">Transmembrane helix</keyword>
<feature type="transmembrane region" description="Helical" evidence="1">
    <location>
        <begin position="144"/>
        <end position="163"/>
    </location>
</feature>
<dbReference type="Proteomes" id="UP000298264">
    <property type="component" value="Unassembled WGS sequence"/>
</dbReference>
<dbReference type="RefSeq" id="WP_135764968.1">
    <property type="nucleotide sequence ID" value="NZ_RQHV01000061.1"/>
</dbReference>
<dbReference type="AlphaFoldDB" id="A0A4R9LMW6"/>
<accession>A0A4R9LMW6</accession>
<feature type="transmembrane region" description="Helical" evidence="1">
    <location>
        <begin position="84"/>
        <end position="106"/>
    </location>
</feature>
<evidence type="ECO:0000313" key="2">
    <source>
        <dbReference type="EMBL" id="TGN07989.1"/>
    </source>
</evidence>
<keyword evidence="1" id="KW-0812">Transmembrane</keyword>
<feature type="transmembrane region" description="Helical" evidence="1">
    <location>
        <begin position="365"/>
        <end position="385"/>
    </location>
</feature>
<feature type="transmembrane region" description="Helical" evidence="1">
    <location>
        <begin position="525"/>
        <end position="547"/>
    </location>
</feature>
<feature type="transmembrane region" description="Helical" evidence="1">
    <location>
        <begin position="649"/>
        <end position="666"/>
    </location>
</feature>
<feature type="transmembrane region" description="Helical" evidence="1">
    <location>
        <begin position="294"/>
        <end position="315"/>
    </location>
</feature>
<feature type="transmembrane region" description="Helical" evidence="1">
    <location>
        <begin position="7"/>
        <end position="27"/>
    </location>
</feature>
<evidence type="ECO:0000313" key="3">
    <source>
        <dbReference type="Proteomes" id="UP000298264"/>
    </source>
</evidence>